<dbReference type="PANTHER" id="PTHR47331">
    <property type="entry name" value="PHD-TYPE DOMAIN-CONTAINING PROTEIN"/>
    <property type="match status" value="1"/>
</dbReference>
<dbReference type="SUPFAM" id="SSF56672">
    <property type="entry name" value="DNA/RNA polymerases"/>
    <property type="match status" value="1"/>
</dbReference>
<comment type="caution">
    <text evidence="2">The sequence shown here is derived from an EMBL/GenBank/DDBJ whole genome shotgun (WGS) entry which is preliminary data.</text>
</comment>
<accession>A0A4Y2X304</accession>
<dbReference type="InterPro" id="IPR036397">
    <property type="entry name" value="RNaseH_sf"/>
</dbReference>
<sequence length="1139" mass="131501">MIYQQIPETSNAKKKFTLPKLQFRQFGDDLKDWLPFWSQFEHVDKDDDIAPENKFQYLVQPTVVGSRAREVLESFPPTGENYAKAVDSLKARFGREDLLVEVYVSELLKLIISVQSNQKLAPTFLYDKLESYLRALETLGVTTDKCASILYPMVESCFDEEFLKAWNRSPTSSSANDAKERLENLMLFLKSEVEREERISLAMSGFGLTKGEDVKMPRKKKYNLETQRSKIPTASMLLASTRTVEVKKPKCIFCGGKHVSSDCFNAQKLTLEEKQKIITVTKVCLPWADDSFPLPDNFNLAKKRLEVTTEKLLSGNLYDKYENIFQEWLDERIIEEVPPNEVTLYGNYLPHRPVIIESSSTTPIRPVFDASAKLQGHPSLNHCLQCGSNLIELIPDILARFRVKKFGATAEIRKAFLQISVSKEDRDYLRFLWWKNLEEKKLKVFRRTRVVFGVKSSPFLLASVIEHHIEASKGFDSEFKKILKQSFYVDNVVASLNNYEDVNNFISKSTQLMLQGGFELRDWESTECGTERGWETPVLGMKWNRQLDSLRVNMSWMNKLSLEKITKRIMLSAAHKVFDLIGYTAPVMLCPKLMLQEAWKMSIGWDTEITGNFRKEFLQWFQDLKILEEIHISRWINVTAENLKQCTFHTFCDASKEAYAAVVFLRLEEEASVKLSLLAAKSRIAPLRGGTIPRMELLAALVGARLTNSVIEALNWKEVKCYYWSDSTTVLAWISREENWSVFVRNRVQEIRKLTSPLAWNHVVGELNPADLPSTGCTATQRMSLRWWEGPKWLTELPDFWRHGNILNEDIDEEEIEKEKLKSMKLLANTENIIHCNRIYSFFSKYQQIVRLVGWMLRFKHNCLCTKEERTRGELTSSEFHKAELKLVLMIQHESFEGKDDKKLKCLAVFGKILDFKWEETIRKVVSKCVICKRFSSKRLEVDFGPLPENRVRDAAVFQITGVNAAGPLFLKGNQKAWVLLFTCAVYRAVHLEIITNLSTEAFFMGVRRFVARRGRCSTIYCDNGTNFVGAANLLHGLDWNTIIRHGAINAIEWKFNPPTAAWWGGWWERIIRILKDLLKRILGQAQLLYEEMLTILCDCEALMNSRPLTYVSESDHLVPISPSSFLQDIKEWSTPDIH</sequence>
<dbReference type="GO" id="GO:0003676">
    <property type="term" value="F:nucleic acid binding"/>
    <property type="evidence" value="ECO:0007669"/>
    <property type="project" value="InterPro"/>
</dbReference>
<reference evidence="2 3" key="1">
    <citation type="journal article" date="2019" name="Sci. Rep.">
        <title>Orb-weaving spider Araneus ventricosus genome elucidates the spidroin gene catalogue.</title>
        <authorList>
            <person name="Kono N."/>
            <person name="Nakamura H."/>
            <person name="Ohtoshi R."/>
            <person name="Moran D.A.P."/>
            <person name="Shinohara A."/>
            <person name="Yoshida Y."/>
            <person name="Fujiwara M."/>
            <person name="Mori M."/>
            <person name="Tomita M."/>
            <person name="Arakawa K."/>
        </authorList>
    </citation>
    <scope>NUCLEOTIDE SEQUENCE [LARGE SCALE GENOMIC DNA]</scope>
</reference>
<dbReference type="EMBL" id="BGPR01070498">
    <property type="protein sequence ID" value="GBO43941.1"/>
    <property type="molecule type" value="Genomic_DNA"/>
</dbReference>
<dbReference type="Gene3D" id="3.30.420.10">
    <property type="entry name" value="Ribonuclease H-like superfamily/Ribonuclease H"/>
    <property type="match status" value="1"/>
</dbReference>
<evidence type="ECO:0000313" key="3">
    <source>
        <dbReference type="Proteomes" id="UP000499080"/>
    </source>
</evidence>
<protein>
    <recommendedName>
        <fullName evidence="4">Integrase catalytic domain-containing protein</fullName>
    </recommendedName>
</protein>
<organism evidence="2 3">
    <name type="scientific">Araneus ventricosus</name>
    <name type="common">Orbweaver spider</name>
    <name type="synonym">Epeira ventricosa</name>
    <dbReference type="NCBI Taxonomy" id="182803"/>
    <lineage>
        <taxon>Eukaryota</taxon>
        <taxon>Metazoa</taxon>
        <taxon>Ecdysozoa</taxon>
        <taxon>Arthropoda</taxon>
        <taxon>Chelicerata</taxon>
        <taxon>Arachnida</taxon>
        <taxon>Araneae</taxon>
        <taxon>Araneomorphae</taxon>
        <taxon>Entelegynae</taxon>
        <taxon>Araneoidea</taxon>
        <taxon>Araneidae</taxon>
        <taxon>Araneus</taxon>
    </lineage>
</organism>
<keyword evidence="1" id="KW-0175">Coiled coil</keyword>
<evidence type="ECO:0000313" key="2">
    <source>
        <dbReference type="EMBL" id="GBO43941.1"/>
    </source>
</evidence>
<dbReference type="Pfam" id="PF05380">
    <property type="entry name" value="Peptidase_A17"/>
    <property type="match status" value="1"/>
</dbReference>
<dbReference type="PANTHER" id="PTHR47331:SF1">
    <property type="entry name" value="GAG-LIKE PROTEIN"/>
    <property type="match status" value="1"/>
</dbReference>
<keyword evidence="3" id="KW-1185">Reference proteome</keyword>
<name>A0A4Y2X304_ARAVE</name>
<dbReference type="GO" id="GO:0071897">
    <property type="term" value="P:DNA biosynthetic process"/>
    <property type="evidence" value="ECO:0007669"/>
    <property type="project" value="UniProtKB-ARBA"/>
</dbReference>
<dbReference type="AlphaFoldDB" id="A0A4Y2X304"/>
<dbReference type="GO" id="GO:0042575">
    <property type="term" value="C:DNA polymerase complex"/>
    <property type="evidence" value="ECO:0007669"/>
    <property type="project" value="UniProtKB-ARBA"/>
</dbReference>
<dbReference type="Pfam" id="PF03564">
    <property type="entry name" value="DUF1759"/>
    <property type="match status" value="1"/>
</dbReference>
<dbReference type="InterPro" id="IPR043502">
    <property type="entry name" value="DNA/RNA_pol_sf"/>
</dbReference>
<dbReference type="SUPFAM" id="SSF53098">
    <property type="entry name" value="Ribonuclease H-like"/>
    <property type="match status" value="1"/>
</dbReference>
<evidence type="ECO:0000256" key="1">
    <source>
        <dbReference type="SAM" id="Coils"/>
    </source>
</evidence>
<dbReference type="Proteomes" id="UP000499080">
    <property type="component" value="Unassembled WGS sequence"/>
</dbReference>
<dbReference type="OrthoDB" id="6431044at2759"/>
<dbReference type="InterPro" id="IPR005312">
    <property type="entry name" value="DUF1759"/>
</dbReference>
<dbReference type="InterPro" id="IPR008042">
    <property type="entry name" value="Retrotrans_Pao"/>
</dbReference>
<dbReference type="InterPro" id="IPR012337">
    <property type="entry name" value="RNaseH-like_sf"/>
</dbReference>
<feature type="coiled-coil region" evidence="1">
    <location>
        <begin position="804"/>
        <end position="831"/>
    </location>
</feature>
<gene>
    <name evidence="2" type="ORF">AVEN_20910_1</name>
</gene>
<proteinExistence type="predicted"/>
<evidence type="ECO:0008006" key="4">
    <source>
        <dbReference type="Google" id="ProtNLM"/>
    </source>
</evidence>